<evidence type="ECO:0000256" key="4">
    <source>
        <dbReference type="SAM" id="MobiDB-lite"/>
    </source>
</evidence>
<feature type="region of interest" description="Disordered" evidence="4">
    <location>
        <begin position="1196"/>
        <end position="1216"/>
    </location>
</feature>
<feature type="region of interest" description="Disordered" evidence="4">
    <location>
        <begin position="1294"/>
        <end position="1355"/>
    </location>
</feature>
<evidence type="ECO:0000313" key="6">
    <source>
        <dbReference type="EMBL" id="CAB3361659.1"/>
    </source>
</evidence>
<keyword evidence="2" id="KW-0677">Repeat</keyword>
<comment type="subcellular location">
    <subcellularLocation>
        <location evidence="1">Membrane</location>
    </subcellularLocation>
</comment>
<dbReference type="GO" id="GO:0070382">
    <property type="term" value="C:exocytic vesicle"/>
    <property type="evidence" value="ECO:0007669"/>
    <property type="project" value="TreeGrafter"/>
</dbReference>
<dbReference type="InterPro" id="IPR043567">
    <property type="entry name" value="SYTL1-5_C2B"/>
</dbReference>
<feature type="compositionally biased region" description="Pro residues" evidence="4">
    <location>
        <begin position="1066"/>
        <end position="1084"/>
    </location>
</feature>
<evidence type="ECO:0000256" key="2">
    <source>
        <dbReference type="ARBA" id="ARBA00022737"/>
    </source>
</evidence>
<feature type="domain" description="C2" evidence="5">
    <location>
        <begin position="1839"/>
        <end position="1965"/>
    </location>
</feature>
<dbReference type="SUPFAM" id="SSF49562">
    <property type="entry name" value="C2 domain (Calcium/lipid-binding domain, CaLB)"/>
    <property type="match status" value="2"/>
</dbReference>
<organism evidence="6 7">
    <name type="scientific">Cloeon dipterum</name>
    <dbReference type="NCBI Taxonomy" id="197152"/>
    <lineage>
        <taxon>Eukaryota</taxon>
        <taxon>Metazoa</taxon>
        <taxon>Ecdysozoa</taxon>
        <taxon>Arthropoda</taxon>
        <taxon>Hexapoda</taxon>
        <taxon>Insecta</taxon>
        <taxon>Pterygota</taxon>
        <taxon>Palaeoptera</taxon>
        <taxon>Ephemeroptera</taxon>
        <taxon>Pisciforma</taxon>
        <taxon>Baetidae</taxon>
        <taxon>Cloeon</taxon>
    </lineage>
</organism>
<dbReference type="PANTHER" id="PTHR45716">
    <property type="entry name" value="BITESIZE, ISOFORM I"/>
    <property type="match status" value="1"/>
</dbReference>
<dbReference type="GO" id="GO:0005886">
    <property type="term" value="C:plasma membrane"/>
    <property type="evidence" value="ECO:0007669"/>
    <property type="project" value="TreeGrafter"/>
</dbReference>
<feature type="compositionally biased region" description="Acidic residues" evidence="4">
    <location>
        <begin position="957"/>
        <end position="971"/>
    </location>
</feature>
<feature type="compositionally biased region" description="Polar residues" evidence="4">
    <location>
        <begin position="1485"/>
        <end position="1504"/>
    </location>
</feature>
<feature type="region of interest" description="Disordered" evidence="4">
    <location>
        <begin position="35"/>
        <end position="208"/>
    </location>
</feature>
<evidence type="ECO:0000256" key="3">
    <source>
        <dbReference type="ARBA" id="ARBA00023136"/>
    </source>
</evidence>
<evidence type="ECO:0000259" key="5">
    <source>
        <dbReference type="PROSITE" id="PS50004"/>
    </source>
</evidence>
<feature type="compositionally biased region" description="Basic residues" evidence="4">
    <location>
        <begin position="936"/>
        <end position="947"/>
    </location>
</feature>
<dbReference type="PANTHER" id="PTHR45716:SF2">
    <property type="entry name" value="BITESIZE, ISOFORM I"/>
    <property type="match status" value="1"/>
</dbReference>
<dbReference type="Gene3D" id="2.60.40.150">
    <property type="entry name" value="C2 domain"/>
    <property type="match status" value="2"/>
</dbReference>
<feature type="region of interest" description="Disordered" evidence="4">
    <location>
        <begin position="795"/>
        <end position="814"/>
    </location>
</feature>
<dbReference type="GO" id="GO:0006887">
    <property type="term" value="P:exocytosis"/>
    <property type="evidence" value="ECO:0007669"/>
    <property type="project" value="TreeGrafter"/>
</dbReference>
<dbReference type="PROSITE" id="PS50004">
    <property type="entry name" value="C2"/>
    <property type="match status" value="2"/>
</dbReference>
<dbReference type="Pfam" id="PF00168">
    <property type="entry name" value="C2"/>
    <property type="match status" value="2"/>
</dbReference>
<feature type="compositionally biased region" description="Low complexity" evidence="4">
    <location>
        <begin position="1043"/>
        <end position="1052"/>
    </location>
</feature>
<keyword evidence="7" id="KW-1185">Reference proteome</keyword>
<protein>
    <recommendedName>
        <fullName evidence="5">C2 domain-containing protein</fullName>
    </recommendedName>
</protein>
<feature type="region of interest" description="Disordered" evidence="4">
    <location>
        <begin position="1472"/>
        <end position="1507"/>
    </location>
</feature>
<dbReference type="CDD" id="cd08521">
    <property type="entry name" value="C2A_SLP"/>
    <property type="match status" value="1"/>
</dbReference>
<dbReference type="FunFam" id="2.60.40.150:FF:000006">
    <property type="entry name" value="Synaptotagmin-like 5, isoform CRA_a"/>
    <property type="match status" value="1"/>
</dbReference>
<feature type="region of interest" description="Disordered" evidence="4">
    <location>
        <begin position="455"/>
        <end position="565"/>
    </location>
</feature>
<feature type="region of interest" description="Disordered" evidence="4">
    <location>
        <begin position="1412"/>
        <end position="1460"/>
    </location>
</feature>
<feature type="compositionally biased region" description="Pro residues" evidence="4">
    <location>
        <begin position="1013"/>
        <end position="1022"/>
    </location>
</feature>
<feature type="region of interest" description="Disordered" evidence="4">
    <location>
        <begin position="844"/>
        <end position="1098"/>
    </location>
</feature>
<gene>
    <name evidence="6" type="ORF">CLODIP_2_CD15753</name>
</gene>
<evidence type="ECO:0000313" key="7">
    <source>
        <dbReference type="Proteomes" id="UP000494165"/>
    </source>
</evidence>
<keyword evidence="3" id="KW-0472">Membrane</keyword>
<reference evidence="6 7" key="1">
    <citation type="submission" date="2020-04" db="EMBL/GenBank/DDBJ databases">
        <authorList>
            <person name="Alioto T."/>
            <person name="Alioto T."/>
            <person name="Gomez Garrido J."/>
        </authorList>
    </citation>
    <scope>NUCLEOTIDE SEQUENCE [LARGE SCALE GENOMIC DNA]</scope>
</reference>
<feature type="region of interest" description="Disordered" evidence="4">
    <location>
        <begin position="1549"/>
        <end position="1629"/>
    </location>
</feature>
<feature type="region of interest" description="Disordered" evidence="4">
    <location>
        <begin position="676"/>
        <end position="704"/>
    </location>
</feature>
<feature type="region of interest" description="Disordered" evidence="4">
    <location>
        <begin position="577"/>
        <end position="625"/>
    </location>
</feature>
<dbReference type="EMBL" id="CADEPI010000006">
    <property type="protein sequence ID" value="CAB3361659.1"/>
    <property type="molecule type" value="Genomic_DNA"/>
</dbReference>
<accession>A0A8S1C7L5</accession>
<sequence>MSHDSRLLLCREVHAASLDWMNEFVRRPSRRHYARAPQLAPQVATAAESPPRKNCKINRSWTISNPQSSPVQTPVLPRNSPAYSSLPRSTVRPAITFTPERQTAEPPESVTQPDVQDEPPEIQHEEKELSSKTEDEALKECVVVSSASSSPRPSPTTGRKTSDSEPLDLKKLLTQHGCKSAPQSPRLELSRRHMGASEDEGAAGSPAPSPAAVLLMDYALDGSKMQPDSDDYKLVFISSDSSSKESNSDIEFALEDCDWDYFESSVQKEKISSFTAPAGRREEQQMPSTVNNSLMGGTFGEMFERPSGPLDRQWSLPEVMRLQNRPQATAHPCENCGFDLLAGLGAPTTTNFIPIPYPVPVPIAVPVPFSGSEGDFLEALRVKLRPPLVPPYLHQWYQGLLRGAAASAAAAAAASSSSSTGDAPSDLRSVTTSCLSADKQSDAGVQCDISEMQERQVPAAVTAEEDEDDSDAPSSPEEDSDDEFSTVFVVNASDSESDRESSDASEVPDGQPDELILPTVMLKSVRQLDTGDDDEGYHVSPRRMSADDDKSDNEEEQSISESELLASLKAVEEKLELLAEHVENETSTEEEESVESAVEEYEIQREEVEIECDDESVKSEEPEIVQNSEIVSDTLEEAVQCIERIMVEIGKLEEAGALVAAAGAEGAAEPAIAPECDTPGAEGARGGEGACSPESATEDAASCASGGGGFTSYVMINQQGKGTCPEQGEPDPDEDDPKVNVVSVLNDSEKIKINHTTEEDESEGFITLHLQNEVQIVSNDKTMSQVCLEEGLADDDSWVEEASESSSLGEASLEIEEEVEVYQDREEELRGYHRAIDFTLHTILEESCEESDVDEEQRSKRKKKEKERESRSELEKYFIYGITGQQEDGDEDDSDDHEEPSPLEKYFLSSFHQDSDTDESGSVGSDSEGRPSPEQRRKRLVRARGTARHSLDRDDASEVLEINDDSTETDSCENGGKRAKKKKQRPLVIHLEDNAAGGADLDELEDGAKTPQPELPPEPPQPTRKHHSRDSGFIGSCDDLLKSGPSGSSSSSNEEQPAEQKTPTASPVPSPVMPEVPSMVPGPPRANNSLARKDSFNNWSSDEETNLMMSKMRALFKTMVNGGKGNITTTPAATPTNNNVTTVSTASNNNTKSEAPRKPPQLVYFESELTRLMKTVPGIKDEQVKEIVEYLSSEDTWSDSYDSSDYTSSDLEGPRSELQQQISASCQEIIQNFDPTQEEECVEPTGDGLVYQRLVKSLSRMSESPNHNNSPPLMAKVMHHIGSRLVALMHEVSAASDLQESPPSPKPRFRKLHRQQLSPASSSLDESDSPGGSDTESRVRRHPSLPRSKSHDLGQWEHLLQERGVPRESLRSSSSGVSDIEREDYERFSWRGSFESALAADSRSKLSFEAKRRSTGSGSASDLFSSSDQLDNRGRVRSCGSIGSRASLPGRGGARLSSSGGDLLTAAESELLDARRRGSVPDATPRSTTLPRSSPAASASTNSLPRLPLSASPVVAAIHKSYSAQLHAQQQSPVHHTHHHHFLQNVKSARYRPPNFRPPPLGPPKRAVSAPGLHHATRRNERRTRPLSGDDLEDSGTLSNCSTPQGGTPQGTLQSKSKSTPSSEWPDNNEEDVDCLVAMHQQRSTPALGVRSDSMASVYSGAGDGRYGTVAVRGEVEFGMQYNYKAGSLEILVKQCRDLAPVDAKRSRSDPYVKVYLLPDKSKSGKRKTKVKKHTLNPIFEETLKFNLTLQGLETRTLWLTVWHSDMFGRNDFLGEVMMSLENVVFDDPTPKWYPLQERVRNSQIKTQIRQISMFFSQTEPFEELISYKGDLIVGLKFVPPEVSGNGTGKKKNKQPKGSLHVLVKEAKNLTAVKSSGNSDPFCKSYLLPEKGRGSKQKTNVARRTCNPAWNHTFIYEDVSLQELAERSLELTVWDHDRLASNEFLGGLRFNLGSGKHFGKNVDWMDANGKEMSLWQMMLERPNFWVEGSLSLRPTLDIRHNNSCASSIATSDS</sequence>
<feature type="domain" description="C2" evidence="5">
    <location>
        <begin position="1672"/>
        <end position="1794"/>
    </location>
</feature>
<dbReference type="InterPro" id="IPR000008">
    <property type="entry name" value="C2_dom"/>
</dbReference>
<dbReference type="OrthoDB" id="195679at2759"/>
<dbReference type="SMART" id="SM00239">
    <property type="entry name" value="C2"/>
    <property type="match status" value="2"/>
</dbReference>
<feature type="compositionally biased region" description="Acidic residues" evidence="4">
    <location>
        <begin position="586"/>
        <end position="601"/>
    </location>
</feature>
<feature type="compositionally biased region" description="Basic and acidic residues" evidence="4">
    <location>
        <begin position="866"/>
        <end position="876"/>
    </location>
</feature>
<feature type="compositionally biased region" description="Polar residues" evidence="4">
    <location>
        <begin position="57"/>
        <end position="72"/>
    </location>
</feature>
<feature type="compositionally biased region" description="Polar residues" evidence="4">
    <location>
        <begin position="1086"/>
        <end position="1098"/>
    </location>
</feature>
<comment type="caution">
    <text evidence="6">The sequence shown here is derived from an EMBL/GenBank/DDBJ whole genome shotgun (WGS) entry which is preliminary data.</text>
</comment>
<feature type="compositionally biased region" description="Acidic residues" evidence="4">
    <location>
        <begin position="887"/>
        <end position="898"/>
    </location>
</feature>
<proteinExistence type="predicted"/>
<feature type="compositionally biased region" description="Low complexity" evidence="4">
    <location>
        <begin position="1415"/>
        <end position="1428"/>
    </location>
</feature>
<feature type="compositionally biased region" description="Polar residues" evidence="4">
    <location>
        <begin position="1053"/>
        <end position="1065"/>
    </location>
</feature>
<dbReference type="InterPro" id="IPR035892">
    <property type="entry name" value="C2_domain_sf"/>
</dbReference>
<feature type="compositionally biased region" description="Basic and acidic residues" evidence="4">
    <location>
        <begin position="121"/>
        <end position="139"/>
    </location>
</feature>
<feature type="compositionally biased region" description="Acidic residues" evidence="4">
    <location>
        <begin position="549"/>
        <end position="558"/>
    </location>
</feature>
<feature type="compositionally biased region" description="Low complexity" evidence="4">
    <location>
        <begin position="1317"/>
        <end position="1333"/>
    </location>
</feature>
<name>A0A8S1C7L5_9INSE</name>
<feature type="region of interest" description="Disordered" evidence="4">
    <location>
        <begin position="1127"/>
        <end position="1157"/>
    </location>
</feature>
<feature type="compositionally biased region" description="Basic and acidic residues" evidence="4">
    <location>
        <begin position="160"/>
        <end position="171"/>
    </location>
</feature>
<dbReference type="GO" id="GO:0042043">
    <property type="term" value="F:neurexin family protein binding"/>
    <property type="evidence" value="ECO:0007669"/>
    <property type="project" value="TreeGrafter"/>
</dbReference>
<evidence type="ECO:0000256" key="1">
    <source>
        <dbReference type="ARBA" id="ARBA00004370"/>
    </source>
</evidence>
<feature type="compositionally biased region" description="Low complexity" evidence="4">
    <location>
        <begin position="1128"/>
        <end position="1151"/>
    </location>
</feature>
<dbReference type="Proteomes" id="UP000494165">
    <property type="component" value="Unassembled WGS sequence"/>
</dbReference>
<feature type="compositionally biased region" description="Low complexity" evidence="4">
    <location>
        <begin position="142"/>
        <end position="151"/>
    </location>
</feature>
<dbReference type="CDD" id="cd04020">
    <property type="entry name" value="C2B_SLP_1-2-3-4"/>
    <property type="match status" value="1"/>
</dbReference>
<feature type="compositionally biased region" description="Low complexity" evidence="4">
    <location>
        <begin position="1196"/>
        <end position="1210"/>
    </location>
</feature>
<feature type="compositionally biased region" description="Acidic residues" evidence="4">
    <location>
        <begin position="463"/>
        <end position="484"/>
    </location>
</feature>
<feature type="compositionally biased region" description="Polar residues" evidence="4">
    <location>
        <begin position="1596"/>
        <end position="1626"/>
    </location>
</feature>
<feature type="compositionally biased region" description="Acidic residues" evidence="4">
    <location>
        <begin position="846"/>
        <end position="855"/>
    </location>
</feature>